<dbReference type="PANTHER" id="PTHR43162">
    <property type="match status" value="1"/>
</dbReference>
<evidence type="ECO:0000259" key="1">
    <source>
        <dbReference type="Pfam" id="PF05368"/>
    </source>
</evidence>
<dbReference type="OrthoDB" id="419598at2759"/>
<dbReference type="Gene3D" id="3.90.25.10">
    <property type="entry name" value="UDP-galactose 4-epimerase, domain 1"/>
    <property type="match status" value="1"/>
</dbReference>
<keyword evidence="3" id="KW-1185">Reference proteome</keyword>
<sequence length="289" mass="32220">MFVIIGATGQVGSHVAQYLLERGQPVKIIVRNIDKAQQLSQLGAIVHVGNIDNPEDIESGFKNADTVYLMDPPAYHEPNVEEITRRRLTILKDAIVQNSVKKVVVLTSGGVHNRYLDIGNLKYAQIWEDGFKELTVPVTSLRPAWFMENWTPSIMMAKENGQFPSMLRYLDRPIPQIAAKDIAKVAVDIMESSWSGFQVVELEGPQKYSVLDVTNALSKHIETSVHPNVIERDQLPSMLISINTHPNSIDGWVAMLDFTNDVSPQLEHSEETVKGSTTIDEFISSVLGD</sequence>
<feature type="domain" description="NmrA-like" evidence="1">
    <location>
        <begin position="3"/>
        <end position="282"/>
    </location>
</feature>
<name>A0A8H7PI27_9FUNG</name>
<protein>
    <recommendedName>
        <fullName evidence="1">NmrA-like domain-containing protein</fullName>
    </recommendedName>
</protein>
<comment type="caution">
    <text evidence="2">The sequence shown here is derived from an EMBL/GenBank/DDBJ whole genome shotgun (WGS) entry which is preliminary data.</text>
</comment>
<proteinExistence type="predicted"/>
<accession>A0A8H7PI27</accession>
<dbReference type="InterPro" id="IPR008030">
    <property type="entry name" value="NmrA-like"/>
</dbReference>
<dbReference type="InterPro" id="IPR051604">
    <property type="entry name" value="Ergot_Alk_Oxidoreductase"/>
</dbReference>
<evidence type="ECO:0000313" key="2">
    <source>
        <dbReference type="EMBL" id="KAG2173959.1"/>
    </source>
</evidence>
<dbReference type="Pfam" id="PF05368">
    <property type="entry name" value="NmrA"/>
    <property type="match status" value="1"/>
</dbReference>
<dbReference type="Gene3D" id="3.40.50.720">
    <property type="entry name" value="NAD(P)-binding Rossmann-like Domain"/>
    <property type="match status" value="1"/>
</dbReference>
<organism evidence="2 3">
    <name type="scientific">Umbelopsis vinacea</name>
    <dbReference type="NCBI Taxonomy" id="44442"/>
    <lineage>
        <taxon>Eukaryota</taxon>
        <taxon>Fungi</taxon>
        <taxon>Fungi incertae sedis</taxon>
        <taxon>Mucoromycota</taxon>
        <taxon>Mucoromycotina</taxon>
        <taxon>Umbelopsidomycetes</taxon>
        <taxon>Umbelopsidales</taxon>
        <taxon>Umbelopsidaceae</taxon>
        <taxon>Umbelopsis</taxon>
    </lineage>
</organism>
<evidence type="ECO:0000313" key="3">
    <source>
        <dbReference type="Proteomes" id="UP000612746"/>
    </source>
</evidence>
<dbReference type="EMBL" id="JAEPRA010000017">
    <property type="protein sequence ID" value="KAG2173959.1"/>
    <property type="molecule type" value="Genomic_DNA"/>
</dbReference>
<dbReference type="Proteomes" id="UP000612746">
    <property type="component" value="Unassembled WGS sequence"/>
</dbReference>
<dbReference type="PANTHER" id="PTHR43162:SF1">
    <property type="entry name" value="PRESTALK A DIFFERENTIATION PROTEIN A"/>
    <property type="match status" value="1"/>
</dbReference>
<reference evidence="2" key="1">
    <citation type="submission" date="2020-12" db="EMBL/GenBank/DDBJ databases">
        <title>Metabolic potential, ecology and presence of endohyphal bacteria is reflected in genomic diversity of Mucoromycotina.</title>
        <authorList>
            <person name="Muszewska A."/>
            <person name="Okrasinska A."/>
            <person name="Steczkiewicz K."/>
            <person name="Drgas O."/>
            <person name="Orlowska M."/>
            <person name="Perlinska-Lenart U."/>
            <person name="Aleksandrzak-Piekarczyk T."/>
            <person name="Szatraj K."/>
            <person name="Zielenkiewicz U."/>
            <person name="Pilsyk S."/>
            <person name="Malc E."/>
            <person name="Mieczkowski P."/>
            <person name="Kruszewska J.S."/>
            <person name="Biernat P."/>
            <person name="Pawlowska J."/>
        </authorList>
    </citation>
    <scope>NUCLEOTIDE SEQUENCE</scope>
    <source>
        <strain evidence="2">WA0000051536</strain>
    </source>
</reference>
<dbReference type="SUPFAM" id="SSF51735">
    <property type="entry name" value="NAD(P)-binding Rossmann-fold domains"/>
    <property type="match status" value="1"/>
</dbReference>
<dbReference type="AlphaFoldDB" id="A0A8H7PI27"/>
<dbReference type="InterPro" id="IPR036291">
    <property type="entry name" value="NAD(P)-bd_dom_sf"/>
</dbReference>
<gene>
    <name evidence="2" type="ORF">INT44_000072</name>
</gene>